<reference evidence="1" key="2">
    <citation type="submission" date="2021-09" db="EMBL/GenBank/DDBJ databases">
        <authorList>
            <person name="Jia N."/>
            <person name="Wang J."/>
            <person name="Shi W."/>
            <person name="Du L."/>
            <person name="Sun Y."/>
            <person name="Zhan W."/>
            <person name="Jiang J."/>
            <person name="Wang Q."/>
            <person name="Zhang B."/>
            <person name="Ji P."/>
            <person name="Sakyi L.B."/>
            <person name="Cui X."/>
            <person name="Yuan T."/>
            <person name="Jiang B."/>
            <person name="Yang W."/>
            <person name="Lam T.T.-Y."/>
            <person name="Chang Q."/>
            <person name="Ding S."/>
            <person name="Wang X."/>
            <person name="Zhu J."/>
            <person name="Ruan X."/>
            <person name="Zhao L."/>
            <person name="Wei J."/>
            <person name="Que T."/>
            <person name="Du C."/>
            <person name="Cheng J."/>
            <person name="Dai P."/>
            <person name="Han X."/>
            <person name="Huang E."/>
            <person name="Gao Y."/>
            <person name="Liu J."/>
            <person name="Shao H."/>
            <person name="Ye R."/>
            <person name="Li L."/>
            <person name="Wei W."/>
            <person name="Wang X."/>
            <person name="Wang C."/>
            <person name="Huo Q."/>
            <person name="Li W."/>
            <person name="Guo W."/>
            <person name="Chen H."/>
            <person name="Chen S."/>
            <person name="Zhou L."/>
            <person name="Zhou L."/>
            <person name="Ni X."/>
            <person name="Tian J."/>
            <person name="Zhou Y."/>
            <person name="Sheng Y."/>
            <person name="Liu T."/>
            <person name="Pan Y."/>
            <person name="Xia L."/>
            <person name="Li J."/>
            <person name="Zhao F."/>
            <person name="Cao W."/>
        </authorList>
    </citation>
    <scope>NUCLEOTIDE SEQUENCE</scope>
    <source>
        <strain evidence="1">Rmic-2018</strain>
        <tissue evidence="1">Larvae</tissue>
    </source>
</reference>
<dbReference type="Proteomes" id="UP000821866">
    <property type="component" value="Chromosome 2"/>
</dbReference>
<evidence type="ECO:0000313" key="2">
    <source>
        <dbReference type="Proteomes" id="UP000821866"/>
    </source>
</evidence>
<dbReference type="EMBL" id="JABSTU010000004">
    <property type="protein sequence ID" value="KAH8033561.1"/>
    <property type="molecule type" value="Genomic_DNA"/>
</dbReference>
<accession>A0A9J6EGI9</accession>
<comment type="caution">
    <text evidence="1">The sequence shown here is derived from an EMBL/GenBank/DDBJ whole genome shotgun (WGS) entry which is preliminary data.</text>
</comment>
<sequence>MEVFTRTPVTVDDEICVKVQVGEITPEEYHNKAGWMLVGERMSRLRRRAPASGVPDGPGPKVPNFVQYGVTLTPCNLYRKQIDVCQQCGGVVHGKNLCRTPAIKTCLACGLGDPKDDYSCTPKCKLCGGEHSNGDRTFRTKNKMPYVVRKRQSVRRQAERQPLSENDFLSLDKLPVAR</sequence>
<dbReference type="AlphaFoldDB" id="A0A9J6EGI9"/>
<proteinExistence type="predicted"/>
<protein>
    <submittedName>
        <fullName evidence="1">Uncharacterized protein</fullName>
    </submittedName>
</protein>
<name>A0A9J6EGI9_RHIMP</name>
<evidence type="ECO:0000313" key="1">
    <source>
        <dbReference type="EMBL" id="KAH8033561.1"/>
    </source>
</evidence>
<organism evidence="1 2">
    <name type="scientific">Rhipicephalus microplus</name>
    <name type="common">Cattle tick</name>
    <name type="synonym">Boophilus microplus</name>
    <dbReference type="NCBI Taxonomy" id="6941"/>
    <lineage>
        <taxon>Eukaryota</taxon>
        <taxon>Metazoa</taxon>
        <taxon>Ecdysozoa</taxon>
        <taxon>Arthropoda</taxon>
        <taxon>Chelicerata</taxon>
        <taxon>Arachnida</taxon>
        <taxon>Acari</taxon>
        <taxon>Parasitiformes</taxon>
        <taxon>Ixodida</taxon>
        <taxon>Ixodoidea</taxon>
        <taxon>Ixodidae</taxon>
        <taxon>Rhipicephalinae</taxon>
        <taxon>Rhipicephalus</taxon>
        <taxon>Boophilus</taxon>
    </lineage>
</organism>
<reference evidence="1" key="1">
    <citation type="journal article" date="2020" name="Cell">
        <title>Large-Scale Comparative Analyses of Tick Genomes Elucidate Their Genetic Diversity and Vector Capacities.</title>
        <authorList>
            <consortium name="Tick Genome and Microbiome Consortium (TIGMIC)"/>
            <person name="Jia N."/>
            <person name="Wang J."/>
            <person name="Shi W."/>
            <person name="Du L."/>
            <person name="Sun Y."/>
            <person name="Zhan W."/>
            <person name="Jiang J.F."/>
            <person name="Wang Q."/>
            <person name="Zhang B."/>
            <person name="Ji P."/>
            <person name="Bell-Sakyi L."/>
            <person name="Cui X.M."/>
            <person name="Yuan T.T."/>
            <person name="Jiang B.G."/>
            <person name="Yang W.F."/>
            <person name="Lam T.T."/>
            <person name="Chang Q.C."/>
            <person name="Ding S.J."/>
            <person name="Wang X.J."/>
            <person name="Zhu J.G."/>
            <person name="Ruan X.D."/>
            <person name="Zhao L."/>
            <person name="Wei J.T."/>
            <person name="Ye R.Z."/>
            <person name="Que T.C."/>
            <person name="Du C.H."/>
            <person name="Zhou Y.H."/>
            <person name="Cheng J.X."/>
            <person name="Dai P.F."/>
            <person name="Guo W.B."/>
            <person name="Han X.H."/>
            <person name="Huang E.J."/>
            <person name="Li L.F."/>
            <person name="Wei W."/>
            <person name="Gao Y.C."/>
            <person name="Liu J.Z."/>
            <person name="Shao H.Z."/>
            <person name="Wang X."/>
            <person name="Wang C.C."/>
            <person name="Yang T.C."/>
            <person name="Huo Q.B."/>
            <person name="Li W."/>
            <person name="Chen H.Y."/>
            <person name="Chen S.E."/>
            <person name="Zhou L.G."/>
            <person name="Ni X.B."/>
            <person name="Tian J.H."/>
            <person name="Sheng Y."/>
            <person name="Liu T."/>
            <person name="Pan Y.S."/>
            <person name="Xia L.Y."/>
            <person name="Li J."/>
            <person name="Zhao F."/>
            <person name="Cao W.C."/>
        </authorList>
    </citation>
    <scope>NUCLEOTIDE SEQUENCE</scope>
    <source>
        <strain evidence="1">Rmic-2018</strain>
    </source>
</reference>
<gene>
    <name evidence="1" type="ORF">HPB51_013891</name>
</gene>
<keyword evidence="2" id="KW-1185">Reference proteome</keyword>